<dbReference type="RefSeq" id="XP_068071113.1">
    <property type="nucleotide sequence ID" value="XM_068215012.2"/>
</dbReference>
<evidence type="ECO:0000256" key="6">
    <source>
        <dbReference type="SAM" id="MobiDB-lite"/>
    </source>
</evidence>
<feature type="domain" description="C2H2-type" evidence="7">
    <location>
        <begin position="251"/>
        <end position="282"/>
    </location>
</feature>
<keyword evidence="8" id="KW-1185">Reference proteome</keyword>
<dbReference type="InterPro" id="IPR013087">
    <property type="entry name" value="Znf_C2H2_type"/>
</dbReference>
<dbReference type="PANTHER" id="PTHR14196:SF12">
    <property type="entry name" value="ZINC FINGER PROTEIN 208-LIKE"/>
    <property type="match status" value="1"/>
</dbReference>
<evidence type="ECO:0000256" key="2">
    <source>
        <dbReference type="ARBA" id="ARBA00022737"/>
    </source>
</evidence>
<evidence type="ECO:0000256" key="4">
    <source>
        <dbReference type="ARBA" id="ARBA00022833"/>
    </source>
</evidence>
<dbReference type="PANTHER" id="PTHR14196">
    <property type="entry name" value="ODD-SKIPPED - RELATED"/>
    <property type="match status" value="1"/>
</dbReference>
<proteinExistence type="predicted"/>
<protein>
    <submittedName>
        <fullName evidence="9">Uncharacterized protein isoform X2</fullName>
    </submittedName>
</protein>
<dbReference type="InterPro" id="IPR036397">
    <property type="entry name" value="RNaseH_sf"/>
</dbReference>
<keyword evidence="2" id="KW-0677">Repeat</keyword>
<gene>
    <name evidence="9" type="primary">LOC101882640</name>
</gene>
<keyword evidence="1" id="KW-0479">Metal-binding</keyword>
<dbReference type="Proteomes" id="UP000000437">
    <property type="component" value="Chromosome 2"/>
</dbReference>
<dbReference type="AlphaFoldDB" id="A0AB32T781"/>
<dbReference type="SMART" id="SM00355">
    <property type="entry name" value="ZnF_C2H2"/>
    <property type="match status" value="2"/>
</dbReference>
<evidence type="ECO:0000256" key="1">
    <source>
        <dbReference type="ARBA" id="ARBA00022723"/>
    </source>
</evidence>
<organism evidence="8 9">
    <name type="scientific">Danio rerio</name>
    <name type="common">Zebrafish</name>
    <name type="synonym">Brachydanio rerio</name>
    <dbReference type="NCBI Taxonomy" id="7955"/>
    <lineage>
        <taxon>Eukaryota</taxon>
        <taxon>Metazoa</taxon>
        <taxon>Chordata</taxon>
        <taxon>Craniata</taxon>
        <taxon>Vertebrata</taxon>
        <taxon>Euteleostomi</taxon>
        <taxon>Actinopterygii</taxon>
        <taxon>Neopterygii</taxon>
        <taxon>Teleostei</taxon>
        <taxon>Ostariophysi</taxon>
        <taxon>Cypriniformes</taxon>
        <taxon>Danionidae</taxon>
        <taxon>Danioninae</taxon>
        <taxon>Danio</taxon>
    </lineage>
</organism>
<accession>A0AB32T781</accession>
<dbReference type="SUPFAM" id="SSF57667">
    <property type="entry name" value="beta-beta-alpha zinc fingers"/>
    <property type="match status" value="1"/>
</dbReference>
<keyword evidence="3 5" id="KW-0863">Zinc-finger</keyword>
<dbReference type="PROSITE" id="PS50157">
    <property type="entry name" value="ZINC_FINGER_C2H2_2"/>
    <property type="match status" value="2"/>
</dbReference>
<dbReference type="FunFam" id="3.30.160.60:FF:002402">
    <property type="entry name" value="Zinc finger protein 347"/>
    <property type="match status" value="1"/>
</dbReference>
<feature type="compositionally biased region" description="Polar residues" evidence="6">
    <location>
        <begin position="70"/>
        <end position="88"/>
    </location>
</feature>
<keyword evidence="4" id="KW-0862">Zinc</keyword>
<evidence type="ECO:0000256" key="3">
    <source>
        <dbReference type="ARBA" id="ARBA00022771"/>
    </source>
</evidence>
<dbReference type="GeneID" id="101882640"/>
<dbReference type="PROSITE" id="PS00028">
    <property type="entry name" value="ZINC_FINGER_C2H2_1"/>
    <property type="match status" value="2"/>
</dbReference>
<dbReference type="InterPro" id="IPR036236">
    <property type="entry name" value="Znf_C2H2_sf"/>
</dbReference>
<dbReference type="FunFam" id="3.30.160.60:FF:000557">
    <property type="entry name" value="zinc finger and SCAN domain-containing protein 29"/>
    <property type="match status" value="1"/>
</dbReference>
<evidence type="ECO:0000313" key="8">
    <source>
        <dbReference type="Proteomes" id="UP000000437"/>
    </source>
</evidence>
<reference evidence="9" key="1">
    <citation type="submission" date="2025-08" db="UniProtKB">
        <authorList>
            <consortium name="RefSeq"/>
        </authorList>
    </citation>
    <scope>IDENTIFICATION</scope>
    <source>
        <strain evidence="9">Tuebingen</strain>
        <tissue evidence="9">Fibroblasts and whole tissue</tissue>
    </source>
</reference>
<evidence type="ECO:0000313" key="9">
    <source>
        <dbReference type="RefSeq" id="XP_068071113.1"/>
    </source>
</evidence>
<feature type="region of interest" description="Disordered" evidence="6">
    <location>
        <begin position="69"/>
        <end position="88"/>
    </location>
</feature>
<evidence type="ECO:0000259" key="7">
    <source>
        <dbReference type="PROSITE" id="PS50157"/>
    </source>
</evidence>
<dbReference type="InterPro" id="IPR050717">
    <property type="entry name" value="C2H2-ZF_Transcription_Reg"/>
</dbReference>
<dbReference type="Pfam" id="PF00096">
    <property type="entry name" value="zf-C2H2"/>
    <property type="match status" value="2"/>
</dbReference>
<dbReference type="Gene3D" id="3.30.420.10">
    <property type="entry name" value="Ribonuclease H-like superfamily/Ribonuclease H"/>
    <property type="match status" value="1"/>
</dbReference>
<dbReference type="Gene3D" id="3.30.160.60">
    <property type="entry name" value="Classic Zinc Finger"/>
    <property type="match status" value="2"/>
</dbReference>
<dbReference type="GO" id="GO:0008270">
    <property type="term" value="F:zinc ion binding"/>
    <property type="evidence" value="ECO:0007669"/>
    <property type="project" value="UniProtKB-KW"/>
</dbReference>
<feature type="domain" description="C2H2-type" evidence="7">
    <location>
        <begin position="223"/>
        <end position="250"/>
    </location>
</feature>
<evidence type="ECO:0000256" key="5">
    <source>
        <dbReference type="PROSITE-ProRule" id="PRU00042"/>
    </source>
</evidence>
<name>A0AB32T781_DANRE</name>
<sequence>MDVQPTNLQQLCDDIMSIWSKISEEYFQCLVKSTPQRIKAVLKAKGVQNSTSCLIQKPAAAHLHLHRNLDGNQTNHKPNENPSSVETQTQIYSSERGDEDDDDNIEEEFSILIHADTKQTLPTDEDLQENTEFAEDPHCSAIPAKAHACSFTSVDSTQTFHSVSFESVMQNSWAEKAELAQPVRDFPDVAHVQDHEQTPSSSRHVLMTREAAQRRDGVQEKWFICSFCGKSFDRFSHLQMHRRIHTGEKPFSCTTCGKHFSQQSNLRTHQKIHRRTHTHMKNYS</sequence>
<dbReference type="GO" id="GO:0003676">
    <property type="term" value="F:nucleic acid binding"/>
    <property type="evidence" value="ECO:0007669"/>
    <property type="project" value="InterPro"/>
</dbReference>